<evidence type="ECO:0000256" key="1">
    <source>
        <dbReference type="ARBA" id="ARBA00000707"/>
    </source>
</evidence>
<dbReference type="Pfam" id="PF00443">
    <property type="entry name" value="UCH"/>
    <property type="match status" value="1"/>
</dbReference>
<evidence type="ECO:0000256" key="10">
    <source>
        <dbReference type="ARBA" id="ARBA00022833"/>
    </source>
</evidence>
<evidence type="ECO:0000256" key="13">
    <source>
        <dbReference type="SAM" id="Phobius"/>
    </source>
</evidence>
<evidence type="ECO:0000256" key="5">
    <source>
        <dbReference type="ARBA" id="ARBA00022723"/>
    </source>
</evidence>
<keyword evidence="17" id="KW-1185">Reference proteome</keyword>
<keyword evidence="6 11" id="KW-0863">Zinc-finger</keyword>
<evidence type="ECO:0000256" key="2">
    <source>
        <dbReference type="ARBA" id="ARBA00009085"/>
    </source>
</evidence>
<evidence type="ECO:0000256" key="8">
    <source>
        <dbReference type="ARBA" id="ARBA00022801"/>
    </source>
</evidence>
<evidence type="ECO:0000259" key="14">
    <source>
        <dbReference type="PROSITE" id="PS50235"/>
    </source>
</evidence>
<dbReference type="AlphaFoldDB" id="A0AAP0NP81"/>
<dbReference type="PROSITE" id="PS01360">
    <property type="entry name" value="ZF_MYND_1"/>
    <property type="match status" value="1"/>
</dbReference>
<feature type="region of interest" description="Disordered" evidence="12">
    <location>
        <begin position="216"/>
        <end position="249"/>
    </location>
</feature>
<protein>
    <recommendedName>
        <fullName evidence="3">ubiquitinyl hydrolase 1</fullName>
        <ecNumber evidence="3">3.4.19.12</ecNumber>
    </recommendedName>
</protein>
<gene>
    <name evidence="16" type="ORF">Scep_020389</name>
</gene>
<evidence type="ECO:0000256" key="4">
    <source>
        <dbReference type="ARBA" id="ARBA00022670"/>
    </source>
</evidence>
<evidence type="ECO:0000256" key="9">
    <source>
        <dbReference type="ARBA" id="ARBA00022807"/>
    </source>
</evidence>
<dbReference type="SUPFAM" id="SSF54001">
    <property type="entry name" value="Cysteine proteinases"/>
    <property type="match status" value="1"/>
</dbReference>
<evidence type="ECO:0000313" key="17">
    <source>
        <dbReference type="Proteomes" id="UP001419268"/>
    </source>
</evidence>
<dbReference type="InterPro" id="IPR038765">
    <property type="entry name" value="Papain-like_cys_pep_sf"/>
</dbReference>
<dbReference type="InterPro" id="IPR001394">
    <property type="entry name" value="Peptidase_C19_UCH"/>
</dbReference>
<dbReference type="GO" id="GO:0016579">
    <property type="term" value="P:protein deubiquitination"/>
    <property type="evidence" value="ECO:0007669"/>
    <property type="project" value="InterPro"/>
</dbReference>
<dbReference type="CDD" id="cd02661">
    <property type="entry name" value="Peptidase_C19E"/>
    <property type="match status" value="1"/>
</dbReference>
<dbReference type="GO" id="GO:0004843">
    <property type="term" value="F:cysteine-type deubiquitinase activity"/>
    <property type="evidence" value="ECO:0007669"/>
    <property type="project" value="UniProtKB-EC"/>
</dbReference>
<dbReference type="InterPro" id="IPR002893">
    <property type="entry name" value="Znf_MYND"/>
</dbReference>
<comment type="similarity">
    <text evidence="2">Belongs to the peptidase C19 family.</text>
</comment>
<keyword evidence="10" id="KW-0862">Zinc</keyword>
<evidence type="ECO:0000259" key="15">
    <source>
        <dbReference type="PROSITE" id="PS50865"/>
    </source>
</evidence>
<dbReference type="InterPro" id="IPR018200">
    <property type="entry name" value="USP_CS"/>
</dbReference>
<dbReference type="FunFam" id="6.10.140.2220:FF:000006">
    <property type="entry name" value="Ubiquitin carboxyl-terminal hydrolase 15"/>
    <property type="match status" value="1"/>
</dbReference>
<evidence type="ECO:0000313" key="16">
    <source>
        <dbReference type="EMBL" id="KAK9112870.1"/>
    </source>
</evidence>
<dbReference type="GO" id="GO:0006508">
    <property type="term" value="P:proteolysis"/>
    <property type="evidence" value="ECO:0007669"/>
    <property type="project" value="UniProtKB-KW"/>
</dbReference>
<dbReference type="PROSITE" id="PS50235">
    <property type="entry name" value="USP_3"/>
    <property type="match status" value="1"/>
</dbReference>
<sequence>MLGPGDLGFPGLISVALLILFGGPIVSFVVQWRVRKAVERREEVLRLMAMASQESLRVEIEAAEESKVIGVVVDGGLPMLQCAMCYRPTATRCSRCKAVRYCSGKCQIMHWRQGHKHDCHPPGTAIQYNGAESDVNQSTDYKGEEPETCGNHLEGNVKYYSESTEVFSDECVPSMSSLHSGFSVRKEVDNEAEIGSKGNNTINEFPSTSLLSGLSASNATHEASADGSDSNAPVSGIPEKSVGSQSDNINSHTFVKTTDFNSTKLPPALSTSVNRSLLSRKSRRKISNCSAGELDYVSINSSTSNFKNFNGISESSTCADFVDNNSSMFGGGMAFDGTASSMKASNLSTMGSNQNGGSLVMESEISGSRLSSVSEDHFYSSRREHCASSVKSSMADSICTVEAVTPEIAISSPNASNDLKTSTRKVALQLKVPKLSKQRTLGAINQGVFPFEMFTKLYNWEKVVLRPCGLVNCGNSCYANAVLQCLAFTQPLTAYFLQGLHSRTCPKKEWCFTCEFEYLVLKARDGKSPVSPIGILSKIESIGSHLGHGKEEDAHEFLRYAVESMQSFCLKEAGVTALSPLAEETTLVGLTFGGYLHSKIQCLRCLGKSEHRERMMDLTVEIHGDIGTLEDALAKFTATEILDGENKYQCNRCKSYEKAKKKLTILEAPNILTIAFKRFQSGKFGKLNKSVRFPETLNLAPYMSGKGDKHPIYRLYAVVVHLDIMNAAFSGHYVCYVKNIQGKWFKIDDSRVKPVEIDRVLSKGAYMLLYARCSPRAPSLMRDEMMSNGSKVKQDRSSAHIDTTNCCGKGPAPRRRSTSAVPRVRPDDHPYSLNLDGRLSFETLDLSRRQLQLSSRFSTADSSSDSSSLLSCSDEGSCSTDSTRDSTSTEDFSEYIFGESGHGWNSPWRSAAEDSNDHSSCSRRSPLGLLNRHDVGSPETRGYSFREENVHTVDKFSRRPHQVNRYEGLQKDSPPFLNSDTTRNCRKLTNCSCSLRETNSESDRLARVIPSNVKSNVSMRWPTLGRTAQTPY</sequence>
<feature type="transmembrane region" description="Helical" evidence="13">
    <location>
        <begin position="12"/>
        <end position="32"/>
    </location>
</feature>
<keyword evidence="13" id="KW-0472">Membrane</keyword>
<dbReference type="Gene3D" id="3.90.70.10">
    <property type="entry name" value="Cysteine proteinases"/>
    <property type="match status" value="1"/>
</dbReference>
<dbReference type="InterPro" id="IPR050164">
    <property type="entry name" value="Peptidase_C19"/>
</dbReference>
<dbReference type="Gene3D" id="6.10.140.2220">
    <property type="match status" value="1"/>
</dbReference>
<dbReference type="PROSITE" id="PS50865">
    <property type="entry name" value="ZF_MYND_2"/>
    <property type="match status" value="1"/>
</dbReference>
<dbReference type="Pfam" id="PF01753">
    <property type="entry name" value="zf-MYND"/>
    <property type="match status" value="1"/>
</dbReference>
<keyword evidence="7" id="KW-0833">Ubl conjugation pathway</keyword>
<dbReference type="GO" id="GO:0005634">
    <property type="term" value="C:nucleus"/>
    <property type="evidence" value="ECO:0007669"/>
    <property type="project" value="TreeGrafter"/>
</dbReference>
<keyword evidence="13" id="KW-1133">Transmembrane helix</keyword>
<dbReference type="EMBL" id="JBBNAG010000008">
    <property type="protein sequence ID" value="KAK9112870.1"/>
    <property type="molecule type" value="Genomic_DNA"/>
</dbReference>
<dbReference type="SUPFAM" id="SSF144232">
    <property type="entry name" value="HIT/MYND zinc finger-like"/>
    <property type="match status" value="1"/>
</dbReference>
<feature type="domain" description="MYND-type" evidence="15">
    <location>
        <begin position="82"/>
        <end position="119"/>
    </location>
</feature>
<comment type="catalytic activity">
    <reaction evidence="1">
        <text>Thiol-dependent hydrolysis of ester, thioester, amide, peptide and isopeptide bonds formed by the C-terminal Gly of ubiquitin (a 76-residue protein attached to proteins as an intracellular targeting signal).</text>
        <dbReference type="EC" id="3.4.19.12"/>
    </reaction>
</comment>
<dbReference type="InterPro" id="IPR028889">
    <property type="entry name" value="USP"/>
</dbReference>
<name>A0AAP0NP81_9MAGN</name>
<keyword evidence="13" id="KW-0812">Transmembrane</keyword>
<reference evidence="16 17" key="1">
    <citation type="submission" date="2024-01" db="EMBL/GenBank/DDBJ databases">
        <title>Genome assemblies of Stephania.</title>
        <authorList>
            <person name="Yang L."/>
        </authorList>
    </citation>
    <scope>NUCLEOTIDE SEQUENCE [LARGE SCALE GENOMIC DNA]</scope>
    <source>
        <strain evidence="16">JXDWG</strain>
        <tissue evidence="16">Leaf</tissue>
    </source>
</reference>
<dbReference type="PROSITE" id="PS00972">
    <property type="entry name" value="USP_1"/>
    <property type="match status" value="1"/>
</dbReference>
<evidence type="ECO:0000256" key="12">
    <source>
        <dbReference type="SAM" id="MobiDB-lite"/>
    </source>
</evidence>
<evidence type="ECO:0000256" key="3">
    <source>
        <dbReference type="ARBA" id="ARBA00012759"/>
    </source>
</evidence>
<keyword evidence="5" id="KW-0479">Metal-binding</keyword>
<feature type="domain" description="USP" evidence="14">
    <location>
        <begin position="468"/>
        <end position="773"/>
    </location>
</feature>
<dbReference type="EC" id="3.4.19.12" evidence="3"/>
<accession>A0AAP0NP81</accession>
<dbReference type="GO" id="GO:0005829">
    <property type="term" value="C:cytosol"/>
    <property type="evidence" value="ECO:0007669"/>
    <property type="project" value="TreeGrafter"/>
</dbReference>
<feature type="region of interest" description="Disordered" evidence="12">
    <location>
        <begin position="789"/>
        <end position="829"/>
    </location>
</feature>
<keyword evidence="9" id="KW-0788">Thiol protease</keyword>
<dbReference type="PANTHER" id="PTHR24006">
    <property type="entry name" value="UBIQUITIN CARBOXYL-TERMINAL HYDROLASE"/>
    <property type="match status" value="1"/>
</dbReference>
<evidence type="ECO:0000256" key="11">
    <source>
        <dbReference type="PROSITE-ProRule" id="PRU00134"/>
    </source>
</evidence>
<evidence type="ECO:0000256" key="6">
    <source>
        <dbReference type="ARBA" id="ARBA00022771"/>
    </source>
</evidence>
<comment type="caution">
    <text evidence="16">The sequence shown here is derived from an EMBL/GenBank/DDBJ whole genome shotgun (WGS) entry which is preliminary data.</text>
</comment>
<organism evidence="16 17">
    <name type="scientific">Stephania cephalantha</name>
    <dbReference type="NCBI Taxonomy" id="152367"/>
    <lineage>
        <taxon>Eukaryota</taxon>
        <taxon>Viridiplantae</taxon>
        <taxon>Streptophyta</taxon>
        <taxon>Embryophyta</taxon>
        <taxon>Tracheophyta</taxon>
        <taxon>Spermatophyta</taxon>
        <taxon>Magnoliopsida</taxon>
        <taxon>Ranunculales</taxon>
        <taxon>Menispermaceae</taxon>
        <taxon>Menispermoideae</taxon>
        <taxon>Cissampelideae</taxon>
        <taxon>Stephania</taxon>
    </lineage>
</organism>
<dbReference type="GO" id="GO:0008270">
    <property type="term" value="F:zinc ion binding"/>
    <property type="evidence" value="ECO:0007669"/>
    <property type="project" value="UniProtKB-KW"/>
</dbReference>
<proteinExistence type="inferred from homology"/>
<feature type="compositionally biased region" description="Polar residues" evidence="12">
    <location>
        <begin position="216"/>
        <end position="233"/>
    </location>
</feature>
<feature type="region of interest" description="Disordered" evidence="12">
    <location>
        <begin position="855"/>
        <end position="890"/>
    </location>
</feature>
<feature type="region of interest" description="Disordered" evidence="12">
    <location>
        <begin position="908"/>
        <end position="942"/>
    </location>
</feature>
<evidence type="ECO:0000256" key="7">
    <source>
        <dbReference type="ARBA" id="ARBA00022786"/>
    </source>
</evidence>
<keyword evidence="8" id="KW-0378">Hydrolase</keyword>
<keyword evidence="4" id="KW-0645">Protease</keyword>
<dbReference type="Proteomes" id="UP001419268">
    <property type="component" value="Unassembled WGS sequence"/>
</dbReference>
<dbReference type="PANTHER" id="PTHR24006:SF690">
    <property type="entry name" value="UBIQUITIN CARBOXYL-TERMINAL HYDROLASE 17"/>
    <property type="match status" value="1"/>
</dbReference>
<dbReference type="FunFam" id="3.90.70.10:FF:000026">
    <property type="entry name" value="Ubiquitin carboxyl-terminal hydrolase 15"/>
    <property type="match status" value="1"/>
</dbReference>